<sequence>MPSDAKFSIFDVEQPKPHIVHVVYDQADLSASQKKRKAKKSPRTKNVEKISTRTAEKVDADKKGREINIKMLDCSIITAVASEQKAEVFDLIQEPLTAPIDVVKSPKFRKEIAQPLFTDTIGYLTYHHERLKRILANQGHSTSIGMSLQKSSLMSTEIEMNMPQFDDPHFKNLEAVAILAQNRFMRNTSSATS</sequence>
<dbReference type="Proteomes" id="UP000504634">
    <property type="component" value="Unplaced"/>
</dbReference>
<gene>
    <name evidence="3" type="primary">LOC115634082</name>
</gene>
<proteinExistence type="predicted"/>
<accession>A0A6J2UH93</accession>
<keyword evidence="2" id="KW-1185">Reference proteome</keyword>
<dbReference type="RefSeq" id="XP_030387495.1">
    <property type="nucleotide sequence ID" value="XM_030531635.1"/>
</dbReference>
<organism evidence="2 3">
    <name type="scientific">Drosophila lebanonensis</name>
    <name type="common">Fruit fly</name>
    <name type="synonym">Scaptodrosophila lebanonensis</name>
    <dbReference type="NCBI Taxonomy" id="7225"/>
    <lineage>
        <taxon>Eukaryota</taxon>
        <taxon>Metazoa</taxon>
        <taxon>Ecdysozoa</taxon>
        <taxon>Arthropoda</taxon>
        <taxon>Hexapoda</taxon>
        <taxon>Insecta</taxon>
        <taxon>Pterygota</taxon>
        <taxon>Neoptera</taxon>
        <taxon>Endopterygota</taxon>
        <taxon>Diptera</taxon>
        <taxon>Brachycera</taxon>
        <taxon>Muscomorpha</taxon>
        <taxon>Ephydroidea</taxon>
        <taxon>Drosophilidae</taxon>
        <taxon>Scaptodrosophila</taxon>
    </lineage>
</organism>
<dbReference type="GeneID" id="115634082"/>
<evidence type="ECO:0000313" key="3">
    <source>
        <dbReference type="RefSeq" id="XP_030387495.1"/>
    </source>
</evidence>
<evidence type="ECO:0000256" key="1">
    <source>
        <dbReference type="SAM" id="MobiDB-lite"/>
    </source>
</evidence>
<reference evidence="3" key="1">
    <citation type="submission" date="2025-08" db="UniProtKB">
        <authorList>
            <consortium name="RefSeq"/>
        </authorList>
    </citation>
    <scope>IDENTIFICATION</scope>
    <source>
        <strain evidence="3">11010-0011.00</strain>
        <tissue evidence="3">Whole body</tissue>
    </source>
</reference>
<dbReference type="AlphaFoldDB" id="A0A6J2UH93"/>
<feature type="compositionally biased region" description="Basic residues" evidence="1">
    <location>
        <begin position="33"/>
        <end position="43"/>
    </location>
</feature>
<evidence type="ECO:0000313" key="2">
    <source>
        <dbReference type="Proteomes" id="UP000504634"/>
    </source>
</evidence>
<feature type="region of interest" description="Disordered" evidence="1">
    <location>
        <begin position="30"/>
        <end position="49"/>
    </location>
</feature>
<name>A0A6J2UH93_DROLE</name>
<dbReference type="OrthoDB" id="7871941at2759"/>
<protein>
    <submittedName>
        <fullName evidence="3">Uncharacterized protein LOC115634082</fullName>
    </submittedName>
</protein>